<name>A0A6G0ZRU0_APHCR</name>
<comment type="caution">
    <text evidence="1">The sequence shown here is derived from an EMBL/GenBank/DDBJ whole genome shotgun (WGS) entry which is preliminary data.</text>
</comment>
<proteinExistence type="predicted"/>
<dbReference type="Proteomes" id="UP000478052">
    <property type="component" value="Unassembled WGS sequence"/>
</dbReference>
<sequence length="141" mass="15515">MNKPISELPIIYEDKPIVENVSEEDGSTPSKSRDRISRIIDVSSNPADFTGKPIVNTPQLETGPPPLENACLYVVLCPSDGGFWPNLTCVLAFLSLFVVDGICSSFFLLDSRVGMAEYLPPGTYALEHLAVIYLFRYLTGK</sequence>
<evidence type="ECO:0000313" key="1">
    <source>
        <dbReference type="EMBL" id="KAF0774064.1"/>
    </source>
</evidence>
<evidence type="ECO:0000313" key="2">
    <source>
        <dbReference type="Proteomes" id="UP000478052"/>
    </source>
</evidence>
<keyword evidence="2" id="KW-1185">Reference proteome</keyword>
<dbReference type="AlphaFoldDB" id="A0A6G0ZRU0"/>
<accession>A0A6G0ZRU0</accession>
<protein>
    <submittedName>
        <fullName evidence="1">Uncharacterized protein</fullName>
    </submittedName>
</protein>
<dbReference type="EMBL" id="VUJU01000011">
    <property type="protein sequence ID" value="KAF0774064.1"/>
    <property type="molecule type" value="Genomic_DNA"/>
</dbReference>
<reference evidence="1 2" key="1">
    <citation type="submission" date="2019-08" db="EMBL/GenBank/DDBJ databases">
        <title>Whole genome of Aphis craccivora.</title>
        <authorList>
            <person name="Voronova N.V."/>
            <person name="Shulinski R.S."/>
            <person name="Bandarenka Y.V."/>
            <person name="Zhorov D.G."/>
            <person name="Warner D."/>
        </authorList>
    </citation>
    <scope>NUCLEOTIDE SEQUENCE [LARGE SCALE GENOMIC DNA]</scope>
    <source>
        <strain evidence="1">180601</strain>
        <tissue evidence="1">Whole Body</tissue>
    </source>
</reference>
<organism evidence="1 2">
    <name type="scientific">Aphis craccivora</name>
    <name type="common">Cowpea aphid</name>
    <dbReference type="NCBI Taxonomy" id="307492"/>
    <lineage>
        <taxon>Eukaryota</taxon>
        <taxon>Metazoa</taxon>
        <taxon>Ecdysozoa</taxon>
        <taxon>Arthropoda</taxon>
        <taxon>Hexapoda</taxon>
        <taxon>Insecta</taxon>
        <taxon>Pterygota</taxon>
        <taxon>Neoptera</taxon>
        <taxon>Paraneoptera</taxon>
        <taxon>Hemiptera</taxon>
        <taxon>Sternorrhyncha</taxon>
        <taxon>Aphidomorpha</taxon>
        <taxon>Aphidoidea</taxon>
        <taxon>Aphididae</taxon>
        <taxon>Aphidini</taxon>
        <taxon>Aphis</taxon>
        <taxon>Aphis</taxon>
    </lineage>
</organism>
<gene>
    <name evidence="1" type="ORF">FWK35_00003300</name>
</gene>